<accession>A0AAN7SX33</accession>
<reference evidence="1 2" key="1">
    <citation type="submission" date="2023-08" db="EMBL/GenBank/DDBJ databases">
        <title>Black Yeasts Isolated from many extreme environments.</title>
        <authorList>
            <person name="Coleine C."/>
            <person name="Stajich J.E."/>
            <person name="Selbmann L."/>
        </authorList>
    </citation>
    <scope>NUCLEOTIDE SEQUENCE [LARGE SCALE GENOMIC DNA]</scope>
    <source>
        <strain evidence="1 2">CCFEE 5910</strain>
    </source>
</reference>
<evidence type="ECO:0000313" key="1">
    <source>
        <dbReference type="EMBL" id="KAK5083828.1"/>
    </source>
</evidence>
<dbReference type="Proteomes" id="UP001309876">
    <property type="component" value="Unassembled WGS sequence"/>
</dbReference>
<organism evidence="1 2">
    <name type="scientific">Lithohypha guttulata</name>
    <dbReference type="NCBI Taxonomy" id="1690604"/>
    <lineage>
        <taxon>Eukaryota</taxon>
        <taxon>Fungi</taxon>
        <taxon>Dikarya</taxon>
        <taxon>Ascomycota</taxon>
        <taxon>Pezizomycotina</taxon>
        <taxon>Eurotiomycetes</taxon>
        <taxon>Chaetothyriomycetidae</taxon>
        <taxon>Chaetothyriales</taxon>
        <taxon>Trichomeriaceae</taxon>
        <taxon>Lithohypha</taxon>
    </lineage>
</organism>
<dbReference type="AlphaFoldDB" id="A0AAN7SX33"/>
<proteinExistence type="predicted"/>
<sequence>MTGYAQTHFKDTVKDIDKQENDEVLVRITSPENPIDITQQSVMSKIDCLVDSACFHLIVIDNHKNHHVALKPGIDSDAEQDCEPGNAK</sequence>
<keyword evidence="2" id="KW-1185">Reference proteome</keyword>
<name>A0AAN7SX33_9EURO</name>
<evidence type="ECO:0000313" key="2">
    <source>
        <dbReference type="Proteomes" id="UP001309876"/>
    </source>
</evidence>
<protein>
    <submittedName>
        <fullName evidence="1">Uncharacterized protein</fullName>
    </submittedName>
</protein>
<comment type="caution">
    <text evidence="1">The sequence shown here is derived from an EMBL/GenBank/DDBJ whole genome shotgun (WGS) entry which is preliminary data.</text>
</comment>
<gene>
    <name evidence="1" type="ORF">LTR05_006334</name>
</gene>
<dbReference type="EMBL" id="JAVRRJ010000006">
    <property type="protein sequence ID" value="KAK5083828.1"/>
    <property type="molecule type" value="Genomic_DNA"/>
</dbReference>